<feature type="chain" id="PRO_5046863793" evidence="9">
    <location>
        <begin position="21"/>
        <end position="421"/>
    </location>
</feature>
<keyword evidence="6" id="KW-0472">Membrane</keyword>
<dbReference type="Pfam" id="PF02321">
    <property type="entry name" value="OEP"/>
    <property type="match status" value="2"/>
</dbReference>
<dbReference type="RefSeq" id="WP_303540130.1">
    <property type="nucleotide sequence ID" value="NZ_JAUOTP010000002.1"/>
</dbReference>
<keyword evidence="4" id="KW-1134">Transmembrane beta strand</keyword>
<comment type="caution">
    <text evidence="10">The sequence shown here is derived from an EMBL/GenBank/DDBJ whole genome shotgun (WGS) entry which is preliminary data.</text>
</comment>
<protein>
    <submittedName>
        <fullName evidence="10">TolC family protein</fullName>
    </submittedName>
</protein>
<keyword evidence="11" id="KW-1185">Reference proteome</keyword>
<evidence type="ECO:0000256" key="3">
    <source>
        <dbReference type="ARBA" id="ARBA00022448"/>
    </source>
</evidence>
<dbReference type="Gene3D" id="1.20.1600.10">
    <property type="entry name" value="Outer membrane efflux proteins (OEP)"/>
    <property type="match status" value="1"/>
</dbReference>
<evidence type="ECO:0000256" key="7">
    <source>
        <dbReference type="ARBA" id="ARBA00023237"/>
    </source>
</evidence>
<keyword evidence="7" id="KW-0998">Cell outer membrane</keyword>
<accession>A0ABT8Y5H0</accession>
<evidence type="ECO:0000256" key="5">
    <source>
        <dbReference type="ARBA" id="ARBA00022692"/>
    </source>
</evidence>
<keyword evidence="8" id="KW-0175">Coiled coil</keyword>
<organism evidence="10 11">
    <name type="scientific">Sphingomonas natans</name>
    <dbReference type="NCBI Taxonomy" id="3063330"/>
    <lineage>
        <taxon>Bacteria</taxon>
        <taxon>Pseudomonadati</taxon>
        <taxon>Pseudomonadota</taxon>
        <taxon>Alphaproteobacteria</taxon>
        <taxon>Sphingomonadales</taxon>
        <taxon>Sphingomonadaceae</taxon>
        <taxon>Sphingomonas</taxon>
    </lineage>
</organism>
<evidence type="ECO:0000256" key="9">
    <source>
        <dbReference type="SAM" id="SignalP"/>
    </source>
</evidence>
<evidence type="ECO:0000256" key="8">
    <source>
        <dbReference type="SAM" id="Coils"/>
    </source>
</evidence>
<evidence type="ECO:0000256" key="1">
    <source>
        <dbReference type="ARBA" id="ARBA00004442"/>
    </source>
</evidence>
<name>A0ABT8Y5H0_9SPHN</name>
<comment type="similarity">
    <text evidence="2">Belongs to the outer membrane factor (OMF) (TC 1.B.17) family.</text>
</comment>
<comment type="subcellular location">
    <subcellularLocation>
        <location evidence="1">Cell outer membrane</location>
    </subcellularLocation>
</comment>
<sequence>MIRTLLLLGTACLVAAPVPAETLAQAIEAAYASNPTLAAAGARQESLAETIEQARSAGRLAASADAAGGYDRFDYGKGGGATVSAELPIWTGGRVKSAVRAARSDVAAGEEGLRDTRAVVLEGVVAAYADLLYDQEAVAIATADLALLQHQIAEAQARFKLGTSTLTDVARLQAQFAGAQATLADARALAASDRAAYRATVGHDPDTLTAPSAAPATLPATLDEARSLALASNPLYRQSQQITQASSARIDAAHANGAPSAGLSGAYGYNGRFAGTGDRFYNQAASGGLTLHVPILTGGLVASQVRQARSDYRAAQFDRDAAERDAIRSADAAWAALVRAQGQASANAAGVAAADIALKGVRAEYAFALRSTLDILVADESLRAAQLALARNRSDLLIAQAALLRAIGGLDRDAFAEPQPR</sequence>
<dbReference type="PANTHER" id="PTHR30026">
    <property type="entry name" value="OUTER MEMBRANE PROTEIN TOLC"/>
    <property type="match status" value="1"/>
</dbReference>
<dbReference type="SUPFAM" id="SSF56954">
    <property type="entry name" value="Outer membrane efflux proteins (OEP)"/>
    <property type="match status" value="1"/>
</dbReference>
<keyword evidence="9" id="KW-0732">Signal</keyword>
<dbReference type="PANTHER" id="PTHR30026:SF22">
    <property type="entry name" value="OUTER MEMBRANE EFFLUX PROTEIN"/>
    <property type="match status" value="1"/>
</dbReference>
<feature type="coiled-coil region" evidence="8">
    <location>
        <begin position="138"/>
        <end position="189"/>
    </location>
</feature>
<evidence type="ECO:0000256" key="6">
    <source>
        <dbReference type="ARBA" id="ARBA00023136"/>
    </source>
</evidence>
<gene>
    <name evidence="10" type="ORF">Q4F19_04150</name>
</gene>
<reference evidence="10" key="1">
    <citation type="submission" date="2023-07" db="EMBL/GenBank/DDBJ databases">
        <authorList>
            <person name="Kim M."/>
        </authorList>
    </citation>
    <scope>NUCLEOTIDE SEQUENCE</scope>
    <source>
        <strain evidence="10">BIUV-7</strain>
    </source>
</reference>
<keyword evidence="3" id="KW-0813">Transport</keyword>
<evidence type="ECO:0000256" key="4">
    <source>
        <dbReference type="ARBA" id="ARBA00022452"/>
    </source>
</evidence>
<dbReference type="EMBL" id="JAUOTP010000002">
    <property type="protein sequence ID" value="MDO6413568.1"/>
    <property type="molecule type" value="Genomic_DNA"/>
</dbReference>
<evidence type="ECO:0000313" key="10">
    <source>
        <dbReference type="EMBL" id="MDO6413568.1"/>
    </source>
</evidence>
<keyword evidence="5" id="KW-0812">Transmembrane</keyword>
<dbReference type="InterPro" id="IPR051906">
    <property type="entry name" value="TolC-like"/>
</dbReference>
<feature type="signal peptide" evidence="9">
    <location>
        <begin position="1"/>
        <end position="20"/>
    </location>
</feature>
<evidence type="ECO:0000256" key="2">
    <source>
        <dbReference type="ARBA" id="ARBA00007613"/>
    </source>
</evidence>
<evidence type="ECO:0000313" key="11">
    <source>
        <dbReference type="Proteomes" id="UP001169764"/>
    </source>
</evidence>
<proteinExistence type="inferred from homology"/>
<dbReference type="InterPro" id="IPR003423">
    <property type="entry name" value="OMP_efflux"/>
</dbReference>
<dbReference type="Proteomes" id="UP001169764">
    <property type="component" value="Unassembled WGS sequence"/>
</dbReference>